<dbReference type="STRING" id="671072.PL9214291308"/>
<sequence length="124" mass="14234">MAKPIYSLATQSGERCTPLSFFVTTSLYGPYKQMLSSRSISRKGRIAINHYQTRICPGSKKSQEKGLTKPRRLDTLVNALERRKNRKRTEPRKNNTFESRINELLVKKSGEESVIKTEDSQKIT</sequence>
<proteinExistence type="predicted"/>
<accession>A0A1J1LGV6</accession>
<feature type="region of interest" description="Disordered" evidence="1">
    <location>
        <begin position="81"/>
        <end position="101"/>
    </location>
</feature>
<protein>
    <submittedName>
        <fullName evidence="2">Uncharacterized protein</fullName>
    </submittedName>
</protein>
<evidence type="ECO:0000313" key="3">
    <source>
        <dbReference type="Proteomes" id="UP000184315"/>
    </source>
</evidence>
<organism evidence="2 3">
    <name type="scientific">Planktothrix tepida PCC 9214</name>
    <dbReference type="NCBI Taxonomy" id="671072"/>
    <lineage>
        <taxon>Bacteria</taxon>
        <taxon>Bacillati</taxon>
        <taxon>Cyanobacteriota</taxon>
        <taxon>Cyanophyceae</taxon>
        <taxon>Oscillatoriophycideae</taxon>
        <taxon>Oscillatoriales</taxon>
        <taxon>Microcoleaceae</taxon>
        <taxon>Planktothrix</taxon>
    </lineage>
</organism>
<gene>
    <name evidence="2" type="ORF">PL9214291308</name>
</gene>
<name>A0A1J1LGV6_9CYAN</name>
<dbReference type="Proteomes" id="UP000184315">
    <property type="component" value="Unassembled WGS sequence"/>
</dbReference>
<dbReference type="EMBL" id="CZDF01000132">
    <property type="protein sequence ID" value="CUR31715.1"/>
    <property type="molecule type" value="Genomic_DNA"/>
</dbReference>
<evidence type="ECO:0000313" key="2">
    <source>
        <dbReference type="EMBL" id="CUR31715.1"/>
    </source>
</evidence>
<keyword evidence="3" id="KW-1185">Reference proteome</keyword>
<evidence type="ECO:0000256" key="1">
    <source>
        <dbReference type="SAM" id="MobiDB-lite"/>
    </source>
</evidence>
<reference evidence="3" key="1">
    <citation type="submission" date="2015-10" db="EMBL/GenBank/DDBJ databases">
        <authorList>
            <person name="Regsiter A."/>
            <person name="william w."/>
        </authorList>
    </citation>
    <scope>NUCLEOTIDE SEQUENCE [LARGE SCALE GENOMIC DNA]</scope>
</reference>
<dbReference type="AlphaFoldDB" id="A0A1J1LGV6"/>